<keyword evidence="4" id="KW-1185">Reference proteome</keyword>
<feature type="compositionally biased region" description="Polar residues" evidence="1">
    <location>
        <begin position="61"/>
        <end position="72"/>
    </location>
</feature>
<evidence type="ECO:0000256" key="1">
    <source>
        <dbReference type="SAM" id="MobiDB-lite"/>
    </source>
</evidence>
<dbReference type="EMBL" id="CP001769">
    <property type="protein sequence ID" value="ADB36368.1"/>
    <property type="molecule type" value="Genomic_DNA"/>
</dbReference>
<accession>D2QDD8</accession>
<dbReference type="HOGENOM" id="CLU_2652643_0_0_10"/>
<proteinExistence type="predicted"/>
<evidence type="ECO:0000313" key="3">
    <source>
        <dbReference type="EMBL" id="ADB36368.1"/>
    </source>
</evidence>
<feature type="compositionally biased region" description="Polar residues" evidence="1">
    <location>
        <begin position="36"/>
        <end position="45"/>
    </location>
</feature>
<dbReference type="Proteomes" id="UP000002028">
    <property type="component" value="Chromosome"/>
</dbReference>
<gene>
    <name evidence="3" type="ordered locus">Slin_0304</name>
</gene>
<feature type="signal peptide" evidence="2">
    <location>
        <begin position="1"/>
        <end position="27"/>
    </location>
</feature>
<protein>
    <recommendedName>
        <fullName evidence="5">Lipoprotein</fullName>
    </recommendedName>
</protein>
<dbReference type="STRING" id="504472.Slin_0304"/>
<evidence type="ECO:0000256" key="2">
    <source>
        <dbReference type="SAM" id="SignalP"/>
    </source>
</evidence>
<dbReference type="KEGG" id="sli:Slin_0304"/>
<feature type="compositionally biased region" description="Low complexity" evidence="1">
    <location>
        <begin position="46"/>
        <end position="55"/>
    </location>
</feature>
<dbReference type="AlphaFoldDB" id="D2QDD8"/>
<name>D2QDD8_SPILD</name>
<dbReference type="RefSeq" id="WP_012924920.1">
    <property type="nucleotide sequence ID" value="NC_013730.1"/>
</dbReference>
<organism evidence="3 4">
    <name type="scientific">Spirosoma linguale (strain ATCC 33905 / DSM 74 / LMG 10896 / Claus 1)</name>
    <dbReference type="NCBI Taxonomy" id="504472"/>
    <lineage>
        <taxon>Bacteria</taxon>
        <taxon>Pseudomonadati</taxon>
        <taxon>Bacteroidota</taxon>
        <taxon>Cytophagia</taxon>
        <taxon>Cytophagales</taxon>
        <taxon>Cytophagaceae</taxon>
        <taxon>Spirosoma</taxon>
    </lineage>
</organism>
<evidence type="ECO:0008006" key="5">
    <source>
        <dbReference type="Google" id="ProtNLM"/>
    </source>
</evidence>
<reference evidence="3 4" key="1">
    <citation type="journal article" date="2010" name="Stand. Genomic Sci.">
        <title>Complete genome sequence of Spirosoma linguale type strain (1).</title>
        <authorList>
            <person name="Lail K."/>
            <person name="Sikorski J."/>
            <person name="Saunders E."/>
            <person name="Lapidus A."/>
            <person name="Glavina Del Rio T."/>
            <person name="Copeland A."/>
            <person name="Tice H."/>
            <person name="Cheng J.-F."/>
            <person name="Lucas S."/>
            <person name="Nolan M."/>
            <person name="Bruce D."/>
            <person name="Goodwin L."/>
            <person name="Pitluck S."/>
            <person name="Ivanova N."/>
            <person name="Mavromatis K."/>
            <person name="Ovchinnikova G."/>
            <person name="Pati A."/>
            <person name="Chen A."/>
            <person name="Palaniappan K."/>
            <person name="Land M."/>
            <person name="Hauser L."/>
            <person name="Chang Y.-J."/>
            <person name="Jeffries C.D."/>
            <person name="Chain P."/>
            <person name="Brettin T."/>
            <person name="Detter J.C."/>
            <person name="Schuetze A."/>
            <person name="Rohde M."/>
            <person name="Tindall B.J."/>
            <person name="Goeker M."/>
            <person name="Bristow J."/>
            <person name="Eisen J.A."/>
            <person name="Markowitz V."/>
            <person name="Hugenholtz P."/>
            <person name="Kyrpides N.C."/>
            <person name="Klenk H.-P."/>
            <person name="Chen F."/>
        </authorList>
    </citation>
    <scope>NUCLEOTIDE SEQUENCE [LARGE SCALE GENOMIC DNA]</scope>
    <source>
        <strain evidence="4">ATCC 33905 / DSM 74 / LMG 10896 / Claus 1</strain>
    </source>
</reference>
<feature type="chain" id="PRO_5003034616" description="Lipoprotein" evidence="2">
    <location>
        <begin position="28"/>
        <end position="95"/>
    </location>
</feature>
<dbReference type="eggNOG" id="ENOG5033EBI">
    <property type="taxonomic scope" value="Bacteria"/>
</dbReference>
<sequence>MIHTRMRPLRSLILAACLVGSSLTVWNCSGKKSENASENSTEGTMTDTTAASDSSVFGRQGDTTNNALNAPQQAPPDSGDRGAVVPAEVKVTPRK</sequence>
<evidence type="ECO:0000313" key="4">
    <source>
        <dbReference type="Proteomes" id="UP000002028"/>
    </source>
</evidence>
<feature type="region of interest" description="Disordered" evidence="1">
    <location>
        <begin position="29"/>
        <end position="95"/>
    </location>
</feature>
<keyword evidence="2" id="KW-0732">Signal</keyword>